<feature type="region of interest" description="Disordered" evidence="1">
    <location>
        <begin position="27"/>
        <end position="124"/>
    </location>
</feature>
<accession>A0A0K8WIS2</accession>
<feature type="compositionally biased region" description="Basic and acidic residues" evidence="1">
    <location>
        <begin position="107"/>
        <end position="118"/>
    </location>
</feature>
<evidence type="ECO:0000313" key="2">
    <source>
        <dbReference type="EMBL" id="JAI51053.1"/>
    </source>
</evidence>
<name>A0A0K8WIS2_BACLA</name>
<gene>
    <name evidence="2" type="ORF">c0_g1_i2</name>
</gene>
<evidence type="ECO:0000256" key="1">
    <source>
        <dbReference type="SAM" id="MobiDB-lite"/>
    </source>
</evidence>
<feature type="compositionally biased region" description="Basic residues" evidence="1">
    <location>
        <begin position="41"/>
        <end position="65"/>
    </location>
</feature>
<dbReference type="AlphaFoldDB" id="A0A0K8WIS2"/>
<reference evidence="2" key="1">
    <citation type="submission" date="2015-06" db="EMBL/GenBank/DDBJ databases">
        <authorList>
            <person name="Hoefler B.C."/>
            <person name="Straight P.D."/>
        </authorList>
    </citation>
    <scope>NUCLEOTIDE SEQUENCE</scope>
</reference>
<protein>
    <submittedName>
        <fullName evidence="2">Uncharacterized protein</fullName>
    </submittedName>
</protein>
<sequence length="124" mass="13479">MPGAHGPWASMRGFTPGRHMMGFPGLGAGFPGIRPHSMGPHPHHHQHVHGHGHHHCHSHHHHHRGVFGDTHPFGGHGGHCGRHGGMGGHGHGPWSGPFGRQFPHFGDVGHRSGRRERAQSVPRF</sequence>
<feature type="compositionally biased region" description="Gly residues" evidence="1">
    <location>
        <begin position="74"/>
        <end position="93"/>
    </location>
</feature>
<dbReference type="EMBL" id="GDHF01001261">
    <property type="protein sequence ID" value="JAI51053.1"/>
    <property type="molecule type" value="Transcribed_RNA"/>
</dbReference>
<organism evidence="2">
    <name type="scientific">Bactrocera latifrons</name>
    <name type="common">Malaysian fruit fly</name>
    <name type="synonym">Chaetodacus latifrons</name>
    <dbReference type="NCBI Taxonomy" id="174628"/>
    <lineage>
        <taxon>Eukaryota</taxon>
        <taxon>Metazoa</taxon>
        <taxon>Ecdysozoa</taxon>
        <taxon>Arthropoda</taxon>
        <taxon>Hexapoda</taxon>
        <taxon>Insecta</taxon>
        <taxon>Pterygota</taxon>
        <taxon>Neoptera</taxon>
        <taxon>Endopterygota</taxon>
        <taxon>Diptera</taxon>
        <taxon>Brachycera</taxon>
        <taxon>Muscomorpha</taxon>
        <taxon>Tephritoidea</taxon>
        <taxon>Tephritidae</taxon>
        <taxon>Bactrocera</taxon>
        <taxon>Bactrocera</taxon>
    </lineage>
</organism>
<proteinExistence type="predicted"/>